<reference evidence="3" key="1">
    <citation type="journal article" date="2017" name="Genome Biol.">
        <title>Comparative genomics reveals high biological diversity and specific adaptations in the industrially and medically important fungal genus Aspergillus.</title>
        <authorList>
            <person name="de Vries R.P."/>
            <person name="Riley R."/>
            <person name="Wiebenga A."/>
            <person name="Aguilar-Osorio G."/>
            <person name="Amillis S."/>
            <person name="Uchima C.A."/>
            <person name="Anderluh G."/>
            <person name="Asadollahi M."/>
            <person name="Askin M."/>
            <person name="Barry K."/>
            <person name="Battaglia E."/>
            <person name="Bayram O."/>
            <person name="Benocci T."/>
            <person name="Braus-Stromeyer S.A."/>
            <person name="Caldana C."/>
            <person name="Canovas D."/>
            <person name="Cerqueira G.C."/>
            <person name="Chen F."/>
            <person name="Chen W."/>
            <person name="Choi C."/>
            <person name="Clum A."/>
            <person name="Dos Santos R.A."/>
            <person name="Damasio A.R."/>
            <person name="Diallinas G."/>
            <person name="Emri T."/>
            <person name="Fekete E."/>
            <person name="Flipphi M."/>
            <person name="Freyberg S."/>
            <person name="Gallo A."/>
            <person name="Gournas C."/>
            <person name="Habgood R."/>
            <person name="Hainaut M."/>
            <person name="Harispe M.L."/>
            <person name="Henrissat B."/>
            <person name="Hilden K.S."/>
            <person name="Hope R."/>
            <person name="Hossain A."/>
            <person name="Karabika E."/>
            <person name="Karaffa L."/>
            <person name="Karanyi Z."/>
            <person name="Krasevec N."/>
            <person name="Kuo A."/>
            <person name="Kusch H."/>
            <person name="LaButti K."/>
            <person name="Lagendijk E.L."/>
            <person name="Lapidus A."/>
            <person name="Levasseur A."/>
            <person name="Lindquist E."/>
            <person name="Lipzen A."/>
            <person name="Logrieco A.F."/>
            <person name="MacCabe A."/>
            <person name="Maekelae M.R."/>
            <person name="Malavazi I."/>
            <person name="Melin P."/>
            <person name="Meyer V."/>
            <person name="Mielnichuk N."/>
            <person name="Miskei M."/>
            <person name="Molnar A.P."/>
            <person name="Mule G."/>
            <person name="Ngan C.Y."/>
            <person name="Orejas M."/>
            <person name="Orosz E."/>
            <person name="Ouedraogo J.P."/>
            <person name="Overkamp K.M."/>
            <person name="Park H.-S."/>
            <person name="Perrone G."/>
            <person name="Piumi F."/>
            <person name="Punt P.J."/>
            <person name="Ram A.F."/>
            <person name="Ramon A."/>
            <person name="Rauscher S."/>
            <person name="Record E."/>
            <person name="Riano-Pachon D.M."/>
            <person name="Robert V."/>
            <person name="Roehrig J."/>
            <person name="Ruller R."/>
            <person name="Salamov A."/>
            <person name="Salih N.S."/>
            <person name="Samson R.A."/>
            <person name="Sandor E."/>
            <person name="Sanguinetti M."/>
            <person name="Schuetze T."/>
            <person name="Sepcic K."/>
            <person name="Shelest E."/>
            <person name="Sherlock G."/>
            <person name="Sophianopoulou V."/>
            <person name="Squina F.M."/>
            <person name="Sun H."/>
            <person name="Susca A."/>
            <person name="Todd R.B."/>
            <person name="Tsang A."/>
            <person name="Unkles S.E."/>
            <person name="van de Wiele N."/>
            <person name="van Rossen-Uffink D."/>
            <person name="Oliveira J.V."/>
            <person name="Vesth T.C."/>
            <person name="Visser J."/>
            <person name="Yu J.-H."/>
            <person name="Zhou M."/>
            <person name="Andersen M.R."/>
            <person name="Archer D.B."/>
            <person name="Baker S.E."/>
            <person name="Benoit I."/>
            <person name="Brakhage A.A."/>
            <person name="Braus G.H."/>
            <person name="Fischer R."/>
            <person name="Frisvad J.C."/>
            <person name="Goldman G.H."/>
            <person name="Houbraken J."/>
            <person name="Oakley B."/>
            <person name="Pocsi I."/>
            <person name="Scazzocchio C."/>
            <person name="Seiboth B."/>
            <person name="vanKuyk P.A."/>
            <person name="Wortman J."/>
            <person name="Dyer P.S."/>
            <person name="Grigoriev I.V."/>
        </authorList>
    </citation>
    <scope>NUCLEOTIDE SEQUENCE [LARGE SCALE GENOMIC DNA]</scope>
    <source>
        <strain evidence="3">CBS 516.65</strain>
    </source>
</reference>
<evidence type="ECO:0000313" key="2">
    <source>
        <dbReference type="EMBL" id="OJJ79230.1"/>
    </source>
</evidence>
<feature type="region of interest" description="Disordered" evidence="1">
    <location>
        <begin position="140"/>
        <end position="173"/>
    </location>
</feature>
<name>A0A1L9V5M8_ASPGL</name>
<evidence type="ECO:0000313" key="3">
    <source>
        <dbReference type="Proteomes" id="UP000184300"/>
    </source>
</evidence>
<dbReference type="AlphaFoldDB" id="A0A1L9V5M8"/>
<dbReference type="OrthoDB" id="5333917at2759"/>
<sequence length="293" mass="32773">MANSGLAIIVARCPLLRTATRALKEGTNHPLNTAWPLFLDQDTCFQQYFAKLSKYNALSEFQFAIVKLDETGQRELGLIACARSVPFYWPELDQVGGRAGLKAQPEVLQSLPRGGYDAILTRATHQHLARKGLALSSLPSSPATIASDTESDSESDINNVQQHTQTHTWTDHLPNPPNVFSAISITVHPSYRSRDLNLAETMIQTMKRTAQQKHLDALVVPLRPTRKPEIPFHLEAALSFDPWLRKHTLLGAQVIKVARESMRVEGSMAEWEYWTGTGANKFSRMGKEMTTRQ</sequence>
<evidence type="ECO:0000256" key="1">
    <source>
        <dbReference type="SAM" id="MobiDB-lite"/>
    </source>
</evidence>
<dbReference type="Gene3D" id="3.40.630.30">
    <property type="match status" value="1"/>
</dbReference>
<organism evidence="2 3">
    <name type="scientific">Aspergillus glaucus CBS 516.65</name>
    <dbReference type="NCBI Taxonomy" id="1160497"/>
    <lineage>
        <taxon>Eukaryota</taxon>
        <taxon>Fungi</taxon>
        <taxon>Dikarya</taxon>
        <taxon>Ascomycota</taxon>
        <taxon>Pezizomycotina</taxon>
        <taxon>Eurotiomycetes</taxon>
        <taxon>Eurotiomycetidae</taxon>
        <taxon>Eurotiales</taxon>
        <taxon>Aspergillaceae</taxon>
        <taxon>Aspergillus</taxon>
        <taxon>Aspergillus subgen. Aspergillus</taxon>
    </lineage>
</organism>
<accession>A0A1L9V5M8</accession>
<gene>
    <name evidence="2" type="ORF">ASPGLDRAFT_70243</name>
</gene>
<feature type="compositionally biased region" description="Low complexity" evidence="1">
    <location>
        <begin position="161"/>
        <end position="172"/>
    </location>
</feature>
<dbReference type="RefSeq" id="XP_022395928.1">
    <property type="nucleotide sequence ID" value="XM_022549464.1"/>
</dbReference>
<proteinExistence type="predicted"/>
<protein>
    <submittedName>
        <fullName evidence="2">Uncharacterized protein</fullName>
    </submittedName>
</protein>
<dbReference type="Proteomes" id="UP000184300">
    <property type="component" value="Unassembled WGS sequence"/>
</dbReference>
<dbReference type="VEuPathDB" id="FungiDB:ASPGLDRAFT_70243"/>
<keyword evidence="3" id="KW-1185">Reference proteome</keyword>
<dbReference type="EMBL" id="KV878920">
    <property type="protein sequence ID" value="OJJ79230.1"/>
    <property type="molecule type" value="Genomic_DNA"/>
</dbReference>
<dbReference type="GeneID" id="34465724"/>